<dbReference type="GeneID" id="20251027"/>
<gene>
    <name evidence="1" type="ORF">LOTGIDRAFT_239314</name>
</gene>
<dbReference type="Proteomes" id="UP000030746">
    <property type="component" value="Unassembled WGS sequence"/>
</dbReference>
<dbReference type="AlphaFoldDB" id="V4ANP1"/>
<evidence type="ECO:0000313" key="2">
    <source>
        <dbReference type="Proteomes" id="UP000030746"/>
    </source>
</evidence>
<dbReference type="HOGENOM" id="CLU_947611_0_0_1"/>
<keyword evidence="2" id="KW-1185">Reference proteome</keyword>
<protein>
    <submittedName>
        <fullName evidence="1">Uncharacterized protein</fullName>
    </submittedName>
</protein>
<dbReference type="KEGG" id="lgi:LOTGIDRAFT_239314"/>
<evidence type="ECO:0000313" key="1">
    <source>
        <dbReference type="EMBL" id="ESO96360.1"/>
    </source>
</evidence>
<dbReference type="EMBL" id="KB201470">
    <property type="protein sequence ID" value="ESO96360.1"/>
    <property type="molecule type" value="Genomic_DNA"/>
</dbReference>
<reference evidence="1 2" key="1">
    <citation type="journal article" date="2013" name="Nature">
        <title>Insights into bilaterian evolution from three spiralian genomes.</title>
        <authorList>
            <person name="Simakov O."/>
            <person name="Marletaz F."/>
            <person name="Cho S.J."/>
            <person name="Edsinger-Gonzales E."/>
            <person name="Havlak P."/>
            <person name="Hellsten U."/>
            <person name="Kuo D.H."/>
            <person name="Larsson T."/>
            <person name="Lv J."/>
            <person name="Arendt D."/>
            <person name="Savage R."/>
            <person name="Osoegawa K."/>
            <person name="de Jong P."/>
            <person name="Grimwood J."/>
            <person name="Chapman J.A."/>
            <person name="Shapiro H."/>
            <person name="Aerts A."/>
            <person name="Otillar R.P."/>
            <person name="Terry A.Y."/>
            <person name="Boore J.L."/>
            <person name="Grigoriev I.V."/>
            <person name="Lindberg D.R."/>
            <person name="Seaver E.C."/>
            <person name="Weisblat D.A."/>
            <person name="Putnam N.H."/>
            <person name="Rokhsar D.S."/>
        </authorList>
    </citation>
    <scope>NUCLEOTIDE SEQUENCE [LARGE SCALE GENOMIC DNA]</scope>
</reference>
<sequence length="294" mass="33563">MEAESESYFDLSFGKCSQTARRNDDNHDERNTNMNIFTASQNNQISSEDFITPVKPGVGVETIRSSGGTNIAMNYSHNSYSKYLVGRAQRNLPQNDLLSEITDENPVSGKNKKCLWNDINIMSARELPHPRHLRKRKKTGIVKEDTSRIDHGMAVENHLKQLKFYCSRVSREVTPTNQRQNNKIKTLTLDNIEIPPLPETPVIHRPIPKEILESFNVPINIPISSSIDTDRTPGFDRFPYHQSDSLTSFQPPGPVTFQSTSRRLNFDHIQILETGYQDDLISQAFNPVNRRDQP</sequence>
<dbReference type="RefSeq" id="XP_009052945.1">
    <property type="nucleotide sequence ID" value="XM_009054697.1"/>
</dbReference>
<organism evidence="1 2">
    <name type="scientific">Lottia gigantea</name>
    <name type="common">Giant owl limpet</name>
    <dbReference type="NCBI Taxonomy" id="225164"/>
    <lineage>
        <taxon>Eukaryota</taxon>
        <taxon>Metazoa</taxon>
        <taxon>Spiralia</taxon>
        <taxon>Lophotrochozoa</taxon>
        <taxon>Mollusca</taxon>
        <taxon>Gastropoda</taxon>
        <taxon>Patellogastropoda</taxon>
        <taxon>Lottioidea</taxon>
        <taxon>Lottiidae</taxon>
        <taxon>Lottia</taxon>
    </lineage>
</organism>
<dbReference type="OrthoDB" id="6092584at2759"/>
<proteinExistence type="predicted"/>
<dbReference type="CTD" id="20251027"/>
<accession>V4ANP1</accession>
<name>V4ANP1_LOTGI</name>